<dbReference type="FunFam" id="2.40.160.50:FF:000001">
    <property type="entry name" value="Outer membrane protein assembly factor BamA"/>
    <property type="match status" value="1"/>
</dbReference>
<sequence length="323" mass="35835">MSLGGRIFYNDFKADDADLSSYTNKSYGVDGTLGFPVNEYNTLRAGLGYVHNDLSNMQPQVAMWRYLDSIGQSASTSSDNNGFAADDFTFNYGWTYNRLDRGYFPTEGSRVNLNGKVTIPGSDNEFYKLTLDTASYFPIDDDHKWVVLGRTRWGYGDGLGGKEMPFYENFYAGGSSTVRGFQSNNIGPKAVYYGGNDEDNCASRDPKQVCSSDDAVGGNAMAVASLEFITPTPFISDKYANSVRTSFFWDAGTVWDTNWENTAQMRAAGVPDYSDPGNIRMSAGIALQWMSPLGPLVFSYAQPFKKYDGDKSEQFQFNIGKTW</sequence>
<evidence type="ECO:0000259" key="5">
    <source>
        <dbReference type="Pfam" id="PF01103"/>
    </source>
</evidence>
<dbReference type="AlphaFoldDB" id="A0A377M6T1"/>
<evidence type="ECO:0000313" key="6">
    <source>
        <dbReference type="EMBL" id="STQ14072.1"/>
    </source>
</evidence>
<name>A0A377M6T1_ENTCL</name>
<accession>A0A377M6T1</accession>
<keyword evidence="3" id="KW-0472">Membrane</keyword>
<dbReference type="PANTHER" id="PTHR12815">
    <property type="entry name" value="SORTING AND ASSEMBLY MACHINERY SAMM50 PROTEIN FAMILY MEMBER"/>
    <property type="match status" value="1"/>
</dbReference>
<protein>
    <recommendedName>
        <fullName evidence="4">Outer membrane protein assembly factor BamA</fullName>
    </recommendedName>
</protein>
<dbReference type="NCBIfam" id="TIGR03303">
    <property type="entry name" value="OM_YaeT"/>
    <property type="match status" value="1"/>
</dbReference>
<keyword evidence="2" id="KW-0812">Transmembrane</keyword>
<evidence type="ECO:0000256" key="1">
    <source>
        <dbReference type="ARBA" id="ARBA00004370"/>
    </source>
</evidence>
<evidence type="ECO:0000256" key="2">
    <source>
        <dbReference type="ARBA" id="ARBA00022452"/>
    </source>
</evidence>
<gene>
    <name evidence="6" type="primary">yaeT_1</name>
    <name evidence="6" type="ORF">NCTC10005_06917</name>
</gene>
<dbReference type="EMBL" id="UGJB01000004">
    <property type="protein sequence ID" value="STQ14072.1"/>
    <property type="molecule type" value="Genomic_DNA"/>
</dbReference>
<dbReference type="PANTHER" id="PTHR12815:SF23">
    <property type="entry name" value="OUTER MEMBRANE PROTEIN ASSEMBLY FACTOR BAMA"/>
    <property type="match status" value="1"/>
</dbReference>
<dbReference type="InterPro" id="IPR039910">
    <property type="entry name" value="D15-like"/>
</dbReference>
<dbReference type="Proteomes" id="UP000255106">
    <property type="component" value="Unassembled WGS sequence"/>
</dbReference>
<feature type="domain" description="Bacterial surface antigen (D15)" evidence="5">
    <location>
        <begin position="2"/>
        <end position="323"/>
    </location>
</feature>
<dbReference type="InterPro" id="IPR023707">
    <property type="entry name" value="OM_assembly_BamA"/>
</dbReference>
<dbReference type="InterPro" id="IPR000184">
    <property type="entry name" value="Bac_surfAg_D15"/>
</dbReference>
<comment type="subcellular location">
    <subcellularLocation>
        <location evidence="1">Membrane</location>
    </subcellularLocation>
</comment>
<evidence type="ECO:0000256" key="3">
    <source>
        <dbReference type="ARBA" id="ARBA00023136"/>
    </source>
</evidence>
<dbReference type="Pfam" id="PF01103">
    <property type="entry name" value="Omp85"/>
    <property type="match status" value="1"/>
</dbReference>
<dbReference type="Gene3D" id="2.40.160.50">
    <property type="entry name" value="membrane protein fhac: a member of the omp85/tpsb transporter family"/>
    <property type="match status" value="1"/>
</dbReference>
<dbReference type="GO" id="GO:1990063">
    <property type="term" value="C:Bam protein complex"/>
    <property type="evidence" value="ECO:0007669"/>
    <property type="project" value="TreeGrafter"/>
</dbReference>
<organism evidence="6 7">
    <name type="scientific">Enterobacter cloacae</name>
    <dbReference type="NCBI Taxonomy" id="550"/>
    <lineage>
        <taxon>Bacteria</taxon>
        <taxon>Pseudomonadati</taxon>
        <taxon>Pseudomonadota</taxon>
        <taxon>Gammaproteobacteria</taxon>
        <taxon>Enterobacterales</taxon>
        <taxon>Enterobacteriaceae</taxon>
        <taxon>Enterobacter</taxon>
        <taxon>Enterobacter cloacae complex</taxon>
    </lineage>
</organism>
<proteinExistence type="predicted"/>
<dbReference type="GO" id="GO:0051205">
    <property type="term" value="P:protein insertion into membrane"/>
    <property type="evidence" value="ECO:0007669"/>
    <property type="project" value="TreeGrafter"/>
</dbReference>
<evidence type="ECO:0000313" key="7">
    <source>
        <dbReference type="Proteomes" id="UP000255106"/>
    </source>
</evidence>
<reference evidence="6 7" key="1">
    <citation type="submission" date="2018-06" db="EMBL/GenBank/DDBJ databases">
        <authorList>
            <consortium name="Pathogen Informatics"/>
            <person name="Doyle S."/>
        </authorList>
    </citation>
    <scope>NUCLEOTIDE SEQUENCE [LARGE SCALE GENOMIC DNA]</scope>
    <source>
        <strain evidence="6 7">NCTC10005</strain>
    </source>
</reference>
<dbReference type="GO" id="GO:0043165">
    <property type="term" value="P:Gram-negative-bacterium-type cell outer membrane assembly"/>
    <property type="evidence" value="ECO:0007669"/>
    <property type="project" value="TreeGrafter"/>
</dbReference>
<evidence type="ECO:0000256" key="4">
    <source>
        <dbReference type="NCBIfam" id="TIGR03303"/>
    </source>
</evidence>
<keyword evidence="2" id="KW-1134">Transmembrane beta strand</keyword>